<gene>
    <name evidence="8" type="ORF">Asera_25210</name>
</gene>
<feature type="domain" description="RDD" evidence="7">
    <location>
        <begin position="19"/>
        <end position="152"/>
    </location>
</feature>
<feature type="transmembrane region" description="Helical" evidence="6">
    <location>
        <begin position="26"/>
        <end position="51"/>
    </location>
</feature>
<proteinExistence type="predicted"/>
<evidence type="ECO:0000313" key="9">
    <source>
        <dbReference type="Proteomes" id="UP000680750"/>
    </source>
</evidence>
<name>A0A810KYZ6_9ACTN</name>
<dbReference type="KEGG" id="aser:Asera_25210"/>
<dbReference type="OrthoDB" id="9787732at2"/>
<evidence type="ECO:0000256" key="3">
    <source>
        <dbReference type="ARBA" id="ARBA00022989"/>
    </source>
</evidence>
<dbReference type="AlphaFoldDB" id="A0A810KYZ6"/>
<evidence type="ECO:0000259" key="7">
    <source>
        <dbReference type="Pfam" id="PF06271"/>
    </source>
</evidence>
<dbReference type="Proteomes" id="UP000680750">
    <property type="component" value="Chromosome"/>
</dbReference>
<evidence type="ECO:0000313" key="8">
    <source>
        <dbReference type="EMBL" id="BCJ28413.1"/>
    </source>
</evidence>
<keyword evidence="2 6" id="KW-0812">Transmembrane</keyword>
<keyword evidence="3 6" id="KW-1133">Transmembrane helix</keyword>
<organism evidence="8 9">
    <name type="scientific">Actinocatenispora sera</name>
    <dbReference type="NCBI Taxonomy" id="390989"/>
    <lineage>
        <taxon>Bacteria</taxon>
        <taxon>Bacillati</taxon>
        <taxon>Actinomycetota</taxon>
        <taxon>Actinomycetes</taxon>
        <taxon>Micromonosporales</taxon>
        <taxon>Micromonosporaceae</taxon>
        <taxon>Actinocatenispora</taxon>
    </lineage>
</organism>
<evidence type="ECO:0000256" key="6">
    <source>
        <dbReference type="SAM" id="Phobius"/>
    </source>
</evidence>
<sequence>MGDGTVVDGEAVAVELRPARLGSRTLAFVLDLSLQVPFALLVATVAVPLMLSRSSAFAHGVVVVATVLVFLAPPVLVETLTGGRSIGKFALGLRVVRIDGGPIGFRHALTRALVGLAVEWPGLLVPPLSWLLCLGVMVGERSGRRLGDLAAGTLVVHERSPQSWGWVPAMPPQLTGWARRLDLTGLDDQLANTVRHYLARNRRIGEPARTRLGLALASKVAAQTTPPVPPGTPGWAYLAAVVAERHRRSLHRQAVRRGIAARILAEPAPGPAAEPAAAGSGARGGRGFTVPPVP</sequence>
<protein>
    <submittedName>
        <fullName evidence="8">Transporter</fullName>
    </submittedName>
</protein>
<feature type="transmembrane region" description="Helical" evidence="6">
    <location>
        <begin position="57"/>
        <end position="77"/>
    </location>
</feature>
<evidence type="ECO:0000256" key="4">
    <source>
        <dbReference type="ARBA" id="ARBA00023136"/>
    </source>
</evidence>
<accession>A0A810KYZ6</accession>
<dbReference type="PANTHER" id="PTHR38480">
    <property type="entry name" value="SLR0254 PROTEIN"/>
    <property type="match status" value="1"/>
</dbReference>
<dbReference type="InterPro" id="IPR010432">
    <property type="entry name" value="RDD"/>
</dbReference>
<comment type="subcellular location">
    <subcellularLocation>
        <location evidence="1">Membrane</location>
        <topology evidence="1">Multi-pass membrane protein</topology>
    </subcellularLocation>
</comment>
<keyword evidence="9" id="KW-1185">Reference proteome</keyword>
<feature type="compositionally biased region" description="Low complexity" evidence="5">
    <location>
        <begin position="268"/>
        <end position="280"/>
    </location>
</feature>
<evidence type="ECO:0000256" key="2">
    <source>
        <dbReference type="ARBA" id="ARBA00022692"/>
    </source>
</evidence>
<dbReference type="EMBL" id="AP023354">
    <property type="protein sequence ID" value="BCJ28413.1"/>
    <property type="molecule type" value="Genomic_DNA"/>
</dbReference>
<dbReference type="Pfam" id="PF06271">
    <property type="entry name" value="RDD"/>
    <property type="match status" value="1"/>
</dbReference>
<evidence type="ECO:0000256" key="5">
    <source>
        <dbReference type="SAM" id="MobiDB-lite"/>
    </source>
</evidence>
<keyword evidence="4 6" id="KW-0472">Membrane</keyword>
<dbReference type="GO" id="GO:0016020">
    <property type="term" value="C:membrane"/>
    <property type="evidence" value="ECO:0007669"/>
    <property type="project" value="UniProtKB-SubCell"/>
</dbReference>
<evidence type="ECO:0000256" key="1">
    <source>
        <dbReference type="ARBA" id="ARBA00004141"/>
    </source>
</evidence>
<feature type="region of interest" description="Disordered" evidence="5">
    <location>
        <begin position="268"/>
        <end position="294"/>
    </location>
</feature>
<dbReference type="PANTHER" id="PTHR38480:SF1">
    <property type="entry name" value="SLR0254 PROTEIN"/>
    <property type="match status" value="1"/>
</dbReference>
<dbReference type="RefSeq" id="WP_051802105.1">
    <property type="nucleotide sequence ID" value="NZ_AP023354.1"/>
</dbReference>
<reference evidence="8" key="1">
    <citation type="submission" date="2020-08" db="EMBL/GenBank/DDBJ databases">
        <title>Whole genome shotgun sequence of Actinocatenispora sera NBRC 101916.</title>
        <authorList>
            <person name="Komaki H."/>
            <person name="Tamura T."/>
        </authorList>
    </citation>
    <scope>NUCLEOTIDE SEQUENCE</scope>
    <source>
        <strain evidence="8">NBRC 101916</strain>
    </source>
</reference>